<name>A0A418QJL2_9BACT</name>
<dbReference type="Proteomes" id="UP000284250">
    <property type="component" value="Unassembled WGS sequence"/>
</dbReference>
<gene>
    <name evidence="1" type="ORF">D0T11_20550</name>
</gene>
<protein>
    <submittedName>
        <fullName evidence="1">ISAs1 family transposase</fullName>
    </submittedName>
</protein>
<comment type="caution">
    <text evidence="1">The sequence shown here is derived from an EMBL/GenBank/DDBJ whole genome shotgun (WGS) entry which is preliminary data.</text>
</comment>
<reference evidence="1 2" key="2">
    <citation type="submission" date="2019-01" db="EMBL/GenBank/DDBJ databases">
        <title>Hymenobacter humicola sp. nov., isolated from soils in Antarctica.</title>
        <authorList>
            <person name="Sedlacek I."/>
            <person name="Holochova P."/>
            <person name="Kralova S."/>
            <person name="Pantucek R."/>
            <person name="Stankova E."/>
            <person name="Vrbovska V."/>
            <person name="Kristofova L."/>
            <person name="Svec P."/>
            <person name="Busse H.-J."/>
        </authorList>
    </citation>
    <scope>NUCLEOTIDE SEQUENCE [LARGE SCALE GENOMIC DNA]</scope>
    <source>
        <strain evidence="1 2">CCM 8852</strain>
    </source>
</reference>
<evidence type="ECO:0000313" key="1">
    <source>
        <dbReference type="EMBL" id="RIY05338.1"/>
    </source>
</evidence>
<evidence type="ECO:0000313" key="2">
    <source>
        <dbReference type="Proteomes" id="UP000284250"/>
    </source>
</evidence>
<dbReference type="AlphaFoldDB" id="A0A418QJL2"/>
<organism evidence="1 2">
    <name type="scientific">Hymenobacter rubripertinctus</name>
    <dbReference type="NCBI Taxonomy" id="2029981"/>
    <lineage>
        <taxon>Bacteria</taxon>
        <taxon>Pseudomonadati</taxon>
        <taxon>Bacteroidota</taxon>
        <taxon>Cytophagia</taxon>
        <taxon>Cytophagales</taxon>
        <taxon>Hymenobacteraceae</taxon>
        <taxon>Hymenobacter</taxon>
    </lineage>
</organism>
<dbReference type="EMBL" id="QYCN01000059">
    <property type="protein sequence ID" value="RIY05338.1"/>
    <property type="molecule type" value="Genomic_DNA"/>
</dbReference>
<reference evidence="1 2" key="1">
    <citation type="submission" date="2018-09" db="EMBL/GenBank/DDBJ databases">
        <authorList>
            <person name="Zeman M."/>
            <person name="Pardy F."/>
        </authorList>
    </citation>
    <scope>NUCLEOTIDE SEQUENCE [LARGE SCALE GENOMIC DNA]</scope>
    <source>
        <strain evidence="1 2">CCM 8852</strain>
    </source>
</reference>
<keyword evidence="2" id="KW-1185">Reference proteome</keyword>
<sequence length="45" mass="5327">EHLLNIFRKFSLFLLTHEPSKISLKRKRKKAARDDGFMLELLKSA</sequence>
<feature type="non-terminal residue" evidence="1">
    <location>
        <position position="1"/>
    </location>
</feature>
<accession>A0A418QJL2</accession>
<proteinExistence type="predicted"/>